<evidence type="ECO:0000313" key="4">
    <source>
        <dbReference type="Proteomes" id="UP000239899"/>
    </source>
</evidence>
<feature type="compositionally biased region" description="Low complexity" evidence="2">
    <location>
        <begin position="804"/>
        <end position="821"/>
    </location>
</feature>
<proteinExistence type="inferred from homology"/>
<feature type="region of interest" description="Disordered" evidence="2">
    <location>
        <begin position="532"/>
        <end position="574"/>
    </location>
</feature>
<dbReference type="Proteomes" id="UP000239899">
    <property type="component" value="Unassembled WGS sequence"/>
</dbReference>
<dbReference type="GO" id="GO:0003743">
    <property type="term" value="F:translation initiation factor activity"/>
    <property type="evidence" value="ECO:0007669"/>
    <property type="project" value="UniProtKB-KW"/>
</dbReference>
<accession>A0A2P6TIK1</accession>
<organism evidence="3 4">
    <name type="scientific">Chlorella sorokiniana</name>
    <name type="common">Freshwater green alga</name>
    <dbReference type="NCBI Taxonomy" id="3076"/>
    <lineage>
        <taxon>Eukaryota</taxon>
        <taxon>Viridiplantae</taxon>
        <taxon>Chlorophyta</taxon>
        <taxon>core chlorophytes</taxon>
        <taxon>Trebouxiophyceae</taxon>
        <taxon>Chlorellales</taxon>
        <taxon>Chlorellaceae</taxon>
        <taxon>Chlorella clade</taxon>
        <taxon>Chlorella</taxon>
    </lineage>
</organism>
<sequence>MAAGAEADVLLRQYVQEALAAKASGGSTKLYDQLVSEVKRLRAALRGPAPAAGAQHPPAADPAGAAEQLVALLRGLGACVSLVHERRHELLLKELLDVPLWQVPQALRLALLDWVGHVVVANGALVQSCLQTLVYSLLPPPGPPLPDPNPGEAWQPAEGQTAIQDEVLAATEKVLSLVPTAGSRLLPLVVGNFPHKLRDRNTQCLYLRGVFALAEGPSGGAVREGLLAGVVDHLIGIDVEIRWEDIAEAAAEEERREEEGGLPQEEEPDIFELEGMSELDLANGGSGSGSGDDSPRPATRGGWEGGHALTQQAPAAGAPGTDAARPAVDETADKLDSMMELTFQHLERRGAAGQLGTAWDTLLGAFERSVLLTHRSKFTQFLLFYACRQQPEQRCRTFLHLLLARLTDRQQPPIARAACAAYAASFLARAAFCPEALVVESLQRMADWCLRYARDEDRRGGLPPIPSSNSISMMSADAQVRHGAFYAACQALLYVLCYHMEPLLRPKHKHHQQHAHSAPASLPNGGLAAGVAERQQAAQHGAAGVPGSLGASGGTPASMDGLPSSLRSHERRDAVHAQREACADAVRALFSGPMPHLLRHALDPLSSCARSVVAEFGRQARMLGFAELAKLVKEWERRQHAASKQHRQLELFFPFDPYLLRRSAAHLALPTTYIRWRRGHPSGAVRAQLESESSSDSDREDLSDSELSELEEGAAAAGVAEESSSSDDDSDSSSSSGSSSGYDSSSESDADDLKRTRFGSIPGSSFGSDYRARKRPHLPGALKTGPGLFGGIPATSPTMGFAVPHHGSLSSGGSPPYGLSPAGPPPPTLFGGGSGGLHAFGAPAPGGLHLGLANGPGRP</sequence>
<dbReference type="GO" id="GO:0001181">
    <property type="term" value="F:RNA polymerase I general transcription initiation factor activity"/>
    <property type="evidence" value="ECO:0007669"/>
    <property type="project" value="InterPro"/>
</dbReference>
<feature type="region of interest" description="Disordered" evidence="2">
    <location>
        <begin position="685"/>
        <end position="790"/>
    </location>
</feature>
<dbReference type="GO" id="GO:0005634">
    <property type="term" value="C:nucleus"/>
    <property type="evidence" value="ECO:0007669"/>
    <property type="project" value="TreeGrafter"/>
</dbReference>
<dbReference type="InterPro" id="IPR007991">
    <property type="entry name" value="RNA_pol_I_trans_ini_fac_RRN3"/>
</dbReference>
<evidence type="ECO:0000256" key="1">
    <source>
        <dbReference type="ARBA" id="ARBA00010098"/>
    </source>
</evidence>
<dbReference type="EMBL" id="LHPG02000015">
    <property type="protein sequence ID" value="PRW34096.1"/>
    <property type="molecule type" value="Genomic_DNA"/>
</dbReference>
<evidence type="ECO:0000256" key="2">
    <source>
        <dbReference type="SAM" id="MobiDB-lite"/>
    </source>
</evidence>
<dbReference type="STRING" id="3076.A0A2P6TIK1"/>
<feature type="compositionally biased region" description="Acidic residues" evidence="2">
    <location>
        <begin position="703"/>
        <end position="712"/>
    </location>
</feature>
<evidence type="ECO:0000313" key="3">
    <source>
        <dbReference type="EMBL" id="PRW34096.1"/>
    </source>
</evidence>
<comment type="caution">
    <text evidence="3">The sequence shown here is derived from an EMBL/GenBank/DDBJ whole genome shotgun (WGS) entry which is preliminary data.</text>
</comment>
<dbReference type="GO" id="GO:0006361">
    <property type="term" value="P:transcription initiation at RNA polymerase I promoter"/>
    <property type="evidence" value="ECO:0007669"/>
    <property type="project" value="InterPro"/>
</dbReference>
<dbReference type="PANTHER" id="PTHR12790:SF0">
    <property type="entry name" value="RNA POLYMERASE I-SPECIFIC TRANSCRIPTION INITIATION FACTOR RRN3-RELATED"/>
    <property type="match status" value="1"/>
</dbReference>
<dbReference type="PANTHER" id="PTHR12790">
    <property type="entry name" value="TRANSCRIPTION INITIATION FACTOR IA RRN3"/>
    <property type="match status" value="1"/>
</dbReference>
<dbReference type="AlphaFoldDB" id="A0A2P6TIK1"/>
<keyword evidence="4" id="KW-1185">Reference proteome</keyword>
<name>A0A2P6TIK1_CHLSO</name>
<feature type="region of interest" description="Disordered" evidence="2">
    <location>
        <begin position="281"/>
        <end position="307"/>
    </location>
</feature>
<gene>
    <name evidence="3" type="ORF">C2E21_7455</name>
</gene>
<dbReference type="GO" id="GO:0001042">
    <property type="term" value="F:RNA polymerase I core binding"/>
    <property type="evidence" value="ECO:0007669"/>
    <property type="project" value="TreeGrafter"/>
</dbReference>
<reference evidence="3 4" key="1">
    <citation type="journal article" date="2018" name="Plant J.">
        <title>Genome sequences of Chlorella sorokiniana UTEX 1602 and Micractinium conductrix SAG 241.80: implications to maltose excretion by a green alga.</title>
        <authorList>
            <person name="Arriola M.B."/>
            <person name="Velmurugan N."/>
            <person name="Zhang Y."/>
            <person name="Plunkett M.H."/>
            <person name="Hondzo H."/>
            <person name="Barney B.M."/>
        </authorList>
    </citation>
    <scope>NUCLEOTIDE SEQUENCE [LARGE SCALE GENOMIC DNA]</scope>
    <source>
        <strain evidence="4">UTEX 1602</strain>
    </source>
</reference>
<feature type="compositionally biased region" description="Low complexity" evidence="2">
    <location>
        <begin position="732"/>
        <end position="747"/>
    </location>
</feature>
<dbReference type="Pfam" id="PF05327">
    <property type="entry name" value="RRN3"/>
    <property type="match status" value="1"/>
</dbReference>
<comment type="similarity">
    <text evidence="1">Belongs to the RRN3 family.</text>
</comment>
<feature type="compositionally biased region" description="Low complexity" evidence="2">
    <location>
        <begin position="713"/>
        <end position="723"/>
    </location>
</feature>
<dbReference type="OrthoDB" id="26970at2759"/>
<feature type="region of interest" description="Disordered" evidence="2">
    <location>
        <begin position="250"/>
        <end position="269"/>
    </location>
</feature>
<feature type="region of interest" description="Disordered" evidence="2">
    <location>
        <begin position="803"/>
        <end position="836"/>
    </location>
</feature>
<protein>
    <submittedName>
        <fullName evidence="3">RNA polymerase I-specific transcription initiation factor RRN3-like</fullName>
    </submittedName>
</protein>